<accession>A0A9W3AJ98</accession>
<dbReference type="GO" id="GO:0005615">
    <property type="term" value="C:extracellular space"/>
    <property type="evidence" value="ECO:0007669"/>
    <property type="project" value="TreeGrafter"/>
</dbReference>
<name>A0A9W3AJ98_BIOGL</name>
<evidence type="ECO:0000256" key="1">
    <source>
        <dbReference type="SAM" id="MobiDB-lite"/>
    </source>
</evidence>
<dbReference type="GO" id="GO:0030020">
    <property type="term" value="F:extracellular matrix structural constituent conferring tensile strength"/>
    <property type="evidence" value="ECO:0007669"/>
    <property type="project" value="TreeGrafter"/>
</dbReference>
<feature type="chain" id="PRO_5040811340" evidence="2">
    <location>
        <begin position="21"/>
        <end position="428"/>
    </location>
</feature>
<keyword evidence="2" id="KW-0732">Signal</keyword>
<gene>
    <name evidence="4" type="primary">LOC106073418</name>
</gene>
<dbReference type="InterPro" id="IPR008160">
    <property type="entry name" value="Collagen"/>
</dbReference>
<dbReference type="PANTHER" id="PTHR24023:SF1116">
    <property type="entry name" value="MACROPHAGE RECEPTOR WITH COLLAGENOUS STRUCTURE"/>
    <property type="match status" value="1"/>
</dbReference>
<feature type="compositionally biased region" description="Low complexity" evidence="1">
    <location>
        <begin position="386"/>
        <end position="398"/>
    </location>
</feature>
<evidence type="ECO:0000256" key="2">
    <source>
        <dbReference type="SAM" id="SignalP"/>
    </source>
</evidence>
<dbReference type="RefSeq" id="XP_055887353.1">
    <property type="nucleotide sequence ID" value="XM_056031378.1"/>
</dbReference>
<dbReference type="AlphaFoldDB" id="A0A9W3AJ98"/>
<dbReference type="InterPro" id="IPR050149">
    <property type="entry name" value="Collagen_superfamily"/>
</dbReference>
<organism evidence="3 4">
    <name type="scientific">Biomphalaria glabrata</name>
    <name type="common">Bloodfluke planorb</name>
    <name type="synonym">Freshwater snail</name>
    <dbReference type="NCBI Taxonomy" id="6526"/>
    <lineage>
        <taxon>Eukaryota</taxon>
        <taxon>Metazoa</taxon>
        <taxon>Spiralia</taxon>
        <taxon>Lophotrochozoa</taxon>
        <taxon>Mollusca</taxon>
        <taxon>Gastropoda</taxon>
        <taxon>Heterobranchia</taxon>
        <taxon>Euthyneura</taxon>
        <taxon>Panpulmonata</taxon>
        <taxon>Hygrophila</taxon>
        <taxon>Lymnaeoidea</taxon>
        <taxon>Planorbidae</taxon>
        <taxon>Biomphalaria</taxon>
    </lineage>
</organism>
<feature type="signal peptide" evidence="2">
    <location>
        <begin position="1"/>
        <end position="20"/>
    </location>
</feature>
<dbReference type="Proteomes" id="UP001165740">
    <property type="component" value="Chromosome 6"/>
</dbReference>
<reference evidence="4" key="1">
    <citation type="submission" date="2025-08" db="UniProtKB">
        <authorList>
            <consortium name="RefSeq"/>
        </authorList>
    </citation>
    <scope>IDENTIFICATION</scope>
</reference>
<keyword evidence="3" id="KW-1185">Reference proteome</keyword>
<evidence type="ECO:0000313" key="3">
    <source>
        <dbReference type="Proteomes" id="UP001165740"/>
    </source>
</evidence>
<dbReference type="GeneID" id="106073418"/>
<dbReference type="PANTHER" id="PTHR24023">
    <property type="entry name" value="COLLAGEN ALPHA"/>
    <property type="match status" value="1"/>
</dbReference>
<dbReference type="GO" id="GO:0030198">
    <property type="term" value="P:extracellular matrix organization"/>
    <property type="evidence" value="ECO:0007669"/>
    <property type="project" value="TreeGrafter"/>
</dbReference>
<feature type="region of interest" description="Disordered" evidence="1">
    <location>
        <begin position="349"/>
        <end position="428"/>
    </location>
</feature>
<evidence type="ECO:0000313" key="4">
    <source>
        <dbReference type="RefSeq" id="XP_055887353.1"/>
    </source>
</evidence>
<proteinExistence type="predicted"/>
<protein>
    <submittedName>
        <fullName evidence="4">Uncharacterized protein LOC106073418 isoform X2</fullName>
    </submittedName>
</protein>
<dbReference type="Pfam" id="PF01391">
    <property type="entry name" value="Collagen"/>
    <property type="match status" value="1"/>
</dbReference>
<dbReference type="GO" id="GO:0005594">
    <property type="term" value="C:collagen type IX trimer"/>
    <property type="evidence" value="ECO:0007669"/>
    <property type="project" value="TreeGrafter"/>
</dbReference>
<sequence length="428" mass="46965">MSTLPLRYLVCFSLVTSVMSVVIIDVQPRIISPGITTSLVVNCSVTDNQQSEIKIITSLSLSRYNESSKAFDVLYTLDAKTLLPQQVTLLKDTEISSGNMFLALTIYNPTKSDAQVYRCNVFGDSLQGNNISIADKKKVEEKTIVSELLEEILRLKKLDTSSQECSALNTELIIYNENIRLEVEPQNPVEFLTPLNLTCSLRGFNATMKDYQLDGWEVSQLIIKKDNFIFATVLAIGKVEIVTNSSGIQANGQLVSKDVDLSYLSLLFKKPTSKQNGNYYCVARLINKSGSRLTMSSDIYKVLMDTLKQDNFIDLFDKLLNSVDQLQHQQLISTESLVELEERLPKIKGLEGLPGRPGIDGLRGPPGEKGYPGPFGLRGHEGNKGQRGLSGLSGRNGLHAPPGPDGQKGIKGDLGFQGPMGTKGDPGQ</sequence>